<dbReference type="AlphaFoldDB" id="A0A3Q2XTF6"/>
<sequence>MPSRGALSQRFFSFFYCDLHQGDAQMIRGHQDPPLSCSIGATSTVALRFSIKAVETLVSCIDQMPSPISWNSNFLISMHRLMGHTLSLINPDKCRRTRWMMMWGLASSTLEIYACRTICQNSLPGLSFKMRSCKNRRK</sequence>
<reference evidence="1" key="1">
    <citation type="submission" date="2025-08" db="UniProtKB">
        <authorList>
            <consortium name="Ensembl"/>
        </authorList>
    </citation>
    <scope>IDENTIFICATION</scope>
</reference>
<proteinExistence type="predicted"/>
<keyword evidence="2" id="KW-1185">Reference proteome</keyword>
<name>A0A3Q2XTF6_HIPCM</name>
<evidence type="ECO:0000313" key="1">
    <source>
        <dbReference type="Ensembl" id="ENSHCOP00000008160.1"/>
    </source>
</evidence>
<dbReference type="Proteomes" id="UP000264820">
    <property type="component" value="Unplaced"/>
</dbReference>
<accession>A0A3Q2XTF6</accession>
<protein>
    <submittedName>
        <fullName evidence="1">Uncharacterized protein</fullName>
    </submittedName>
</protein>
<reference evidence="1" key="2">
    <citation type="submission" date="2025-09" db="UniProtKB">
        <authorList>
            <consortium name="Ensembl"/>
        </authorList>
    </citation>
    <scope>IDENTIFICATION</scope>
</reference>
<evidence type="ECO:0000313" key="2">
    <source>
        <dbReference type="Proteomes" id="UP000264820"/>
    </source>
</evidence>
<dbReference type="Ensembl" id="ENSHCOT00000000783.1">
    <property type="protein sequence ID" value="ENSHCOP00000008160.1"/>
    <property type="gene ID" value="ENSHCOG00000010346.1"/>
</dbReference>
<organism evidence="1 2">
    <name type="scientific">Hippocampus comes</name>
    <name type="common">Tiger tail seahorse</name>
    <dbReference type="NCBI Taxonomy" id="109280"/>
    <lineage>
        <taxon>Eukaryota</taxon>
        <taxon>Metazoa</taxon>
        <taxon>Chordata</taxon>
        <taxon>Craniata</taxon>
        <taxon>Vertebrata</taxon>
        <taxon>Euteleostomi</taxon>
        <taxon>Actinopterygii</taxon>
        <taxon>Neopterygii</taxon>
        <taxon>Teleostei</taxon>
        <taxon>Neoteleostei</taxon>
        <taxon>Acanthomorphata</taxon>
        <taxon>Syngnathiaria</taxon>
        <taxon>Syngnathiformes</taxon>
        <taxon>Syngnathoidei</taxon>
        <taxon>Syngnathidae</taxon>
        <taxon>Hippocampus</taxon>
    </lineage>
</organism>